<reference evidence="6" key="1">
    <citation type="submission" date="2020-10" db="EMBL/GenBank/DDBJ databases">
        <authorList>
            <person name="Gilroy R."/>
        </authorList>
    </citation>
    <scope>NUCLEOTIDE SEQUENCE</scope>
    <source>
        <strain evidence="6">CHK195-4489</strain>
    </source>
</reference>
<dbReference type="EC" id="1.1.1.44" evidence="4"/>
<comment type="pathway">
    <text evidence="4">Carbohydrate degradation; pentose phosphate pathway; D-ribulose 5-phosphate from D-glucose 6-phosphate (oxidative stage): step 3/3.</text>
</comment>
<keyword evidence="4" id="KW-0570">Pentose shunt</keyword>
<sequence length="490" mass="53948">MNKYDVGVITDGEAGRNLAFDLSANGYSTVLYNTGLDNMSRDEMNRYIAEIQEMGILASTSSEMTVNLLKAPRILFVVSRSGVFAEEMLRELYELAGEGDILIDTCDTNYKVTAARCRQFEKKQIAYIGAGFSGAETGALAGASIMAGGSLDAYTSIYDMLCCVSSKYDGFPCCAYMGPDGAGQYVKMLHNGIAYGVMQALSEAISVLRHIGGCDETQLREIIGEWGTGDNESFFIQAAYDILSKRDAETGKPLTELVSDKVGYGKSVVWLCTSAAELSVPIPSIYAALNQRFLTALKKERTAFSDLVAGEAEKEIHIINDEKKAFIEDVRNGLYLCTLCIYTQAFALLRRASDLYIWGTDPLDAAITFQGGSYIRARILSRAIDAFRNRQDVKSLLEDPYFAGTVKRYSVSLRRIAGLAAEGAVPAPVFTASLSYLDAYAAKELDTGLVELMRDYVQDAGFEKKDEEKKRYHADWKDVRDEISCQEITK</sequence>
<comment type="similarity">
    <text evidence="1 4">Belongs to the 6-phosphogluconate dehydrogenase family.</text>
</comment>
<keyword evidence="4" id="KW-0521">NADP</keyword>
<dbReference type="InterPro" id="IPR006114">
    <property type="entry name" value="6PGDH_C"/>
</dbReference>
<proteinExistence type="inferred from homology"/>
<dbReference type="InterPro" id="IPR006183">
    <property type="entry name" value="Pgluconate_DH"/>
</dbReference>
<comment type="subunit">
    <text evidence="4">Homodimer.</text>
</comment>
<dbReference type="InterPro" id="IPR008927">
    <property type="entry name" value="6-PGluconate_DH-like_C_sf"/>
</dbReference>
<keyword evidence="2 4" id="KW-0560">Oxidoreductase</keyword>
<keyword evidence="3" id="KW-0311">Gluconate utilization</keyword>
<dbReference type="EMBL" id="DVMM01000061">
    <property type="protein sequence ID" value="HIU29243.1"/>
    <property type="molecule type" value="Genomic_DNA"/>
</dbReference>
<dbReference type="PANTHER" id="PTHR11811">
    <property type="entry name" value="6-PHOSPHOGLUCONATE DEHYDROGENASE"/>
    <property type="match status" value="1"/>
</dbReference>
<dbReference type="Pfam" id="PF03446">
    <property type="entry name" value="NAD_binding_2"/>
    <property type="match status" value="1"/>
</dbReference>
<dbReference type="PIRSF" id="PIRSF000109">
    <property type="entry name" value="6PGD"/>
    <property type="match status" value="1"/>
</dbReference>
<dbReference type="Pfam" id="PF00393">
    <property type="entry name" value="6PGD"/>
    <property type="match status" value="1"/>
</dbReference>
<protein>
    <recommendedName>
        <fullName evidence="4">6-phosphogluconate dehydrogenase, decarboxylating</fullName>
        <ecNumber evidence="4">1.1.1.44</ecNumber>
    </recommendedName>
</protein>
<evidence type="ECO:0000256" key="3">
    <source>
        <dbReference type="ARBA" id="ARBA00023064"/>
    </source>
</evidence>
<dbReference type="SUPFAM" id="SSF48179">
    <property type="entry name" value="6-phosphogluconate dehydrogenase C-terminal domain-like"/>
    <property type="match status" value="1"/>
</dbReference>
<dbReference type="SUPFAM" id="SSF51735">
    <property type="entry name" value="NAD(P)-binding Rossmann-fold domains"/>
    <property type="match status" value="1"/>
</dbReference>
<organism evidence="6 7">
    <name type="scientific">Candidatus Egerieisoma faecipullorum</name>
    <dbReference type="NCBI Taxonomy" id="2840963"/>
    <lineage>
        <taxon>Bacteria</taxon>
        <taxon>Bacillati</taxon>
        <taxon>Bacillota</taxon>
        <taxon>Clostridia</taxon>
        <taxon>Eubacteriales</taxon>
        <taxon>Clostridiaceae</taxon>
        <taxon>Clostridiaceae incertae sedis</taxon>
        <taxon>Candidatus Egerieisoma</taxon>
    </lineage>
</organism>
<dbReference type="SMART" id="SM01350">
    <property type="entry name" value="6PGD"/>
    <property type="match status" value="1"/>
</dbReference>
<accession>A0A9D1LAH3</accession>
<evidence type="ECO:0000259" key="5">
    <source>
        <dbReference type="SMART" id="SM01350"/>
    </source>
</evidence>
<dbReference type="Proteomes" id="UP000824089">
    <property type="component" value="Unassembled WGS sequence"/>
</dbReference>
<dbReference type="GO" id="GO:0019521">
    <property type="term" value="P:D-gluconate metabolic process"/>
    <property type="evidence" value="ECO:0007669"/>
    <property type="project" value="UniProtKB-KW"/>
</dbReference>
<feature type="domain" description="6-phosphogluconate dehydrogenase C-terminal" evidence="5">
    <location>
        <begin position="183"/>
        <end position="477"/>
    </location>
</feature>
<dbReference type="Gene3D" id="3.40.50.720">
    <property type="entry name" value="NAD(P)-binding Rossmann-like Domain"/>
    <property type="match status" value="1"/>
</dbReference>
<dbReference type="InterPro" id="IPR006113">
    <property type="entry name" value="6PGDH_Gnd/GntZ"/>
</dbReference>
<dbReference type="Gene3D" id="1.10.1040.10">
    <property type="entry name" value="N-(1-d-carboxylethyl)-l-norvaline Dehydrogenase, domain 2"/>
    <property type="match status" value="1"/>
</dbReference>
<gene>
    <name evidence="6" type="ORF">IAD50_02980</name>
</gene>
<reference evidence="6" key="2">
    <citation type="journal article" date="2021" name="PeerJ">
        <title>Extensive microbial diversity within the chicken gut microbiome revealed by metagenomics and culture.</title>
        <authorList>
            <person name="Gilroy R."/>
            <person name="Ravi A."/>
            <person name="Getino M."/>
            <person name="Pursley I."/>
            <person name="Horton D.L."/>
            <person name="Alikhan N.F."/>
            <person name="Baker D."/>
            <person name="Gharbi K."/>
            <person name="Hall N."/>
            <person name="Watson M."/>
            <person name="Adriaenssens E.M."/>
            <person name="Foster-Nyarko E."/>
            <person name="Jarju S."/>
            <person name="Secka A."/>
            <person name="Antonio M."/>
            <person name="Oren A."/>
            <person name="Chaudhuri R.R."/>
            <person name="La Ragione R."/>
            <person name="Hildebrand F."/>
            <person name="Pallen M.J."/>
        </authorList>
    </citation>
    <scope>NUCLEOTIDE SEQUENCE</scope>
    <source>
        <strain evidence="6">CHK195-4489</strain>
    </source>
</reference>
<dbReference type="AlphaFoldDB" id="A0A9D1LAH3"/>
<dbReference type="InterPro" id="IPR036291">
    <property type="entry name" value="NAD(P)-bd_dom_sf"/>
</dbReference>
<dbReference type="GO" id="GO:0004616">
    <property type="term" value="F:phosphogluconate dehydrogenase (decarboxylating) activity"/>
    <property type="evidence" value="ECO:0007669"/>
    <property type="project" value="UniProtKB-EC"/>
</dbReference>
<evidence type="ECO:0000256" key="1">
    <source>
        <dbReference type="ARBA" id="ARBA00008419"/>
    </source>
</evidence>
<evidence type="ECO:0000313" key="7">
    <source>
        <dbReference type="Proteomes" id="UP000824089"/>
    </source>
</evidence>
<evidence type="ECO:0000256" key="2">
    <source>
        <dbReference type="ARBA" id="ARBA00023002"/>
    </source>
</evidence>
<dbReference type="InterPro" id="IPR013328">
    <property type="entry name" value="6PGD_dom2"/>
</dbReference>
<dbReference type="GO" id="GO:0006098">
    <property type="term" value="P:pentose-phosphate shunt"/>
    <property type="evidence" value="ECO:0007669"/>
    <property type="project" value="UniProtKB-KW"/>
</dbReference>
<comment type="catalytic activity">
    <reaction evidence="4">
        <text>6-phospho-D-gluconate + NADP(+) = D-ribulose 5-phosphate + CO2 + NADPH</text>
        <dbReference type="Rhea" id="RHEA:10116"/>
        <dbReference type="ChEBI" id="CHEBI:16526"/>
        <dbReference type="ChEBI" id="CHEBI:57783"/>
        <dbReference type="ChEBI" id="CHEBI:58121"/>
        <dbReference type="ChEBI" id="CHEBI:58349"/>
        <dbReference type="ChEBI" id="CHEBI:58759"/>
        <dbReference type="EC" id="1.1.1.44"/>
    </reaction>
</comment>
<comment type="caution">
    <text evidence="6">The sequence shown here is derived from an EMBL/GenBank/DDBJ whole genome shotgun (WGS) entry which is preliminary data.</text>
</comment>
<dbReference type="InterPro" id="IPR006115">
    <property type="entry name" value="6PGDH_NADP-bd"/>
</dbReference>
<evidence type="ECO:0000256" key="4">
    <source>
        <dbReference type="PIRNR" id="PIRNR000109"/>
    </source>
</evidence>
<comment type="function">
    <text evidence="4">Catalyzes the oxidative decarboxylation of 6-phosphogluconate to ribulose 5-phosphate and CO(2), with concomitant reduction of NADP to NADPH.</text>
</comment>
<dbReference type="PRINTS" id="PR00076">
    <property type="entry name" value="6PGDHDRGNASE"/>
</dbReference>
<name>A0A9D1LAH3_9CLOT</name>
<evidence type="ECO:0000313" key="6">
    <source>
        <dbReference type="EMBL" id="HIU29243.1"/>
    </source>
</evidence>
<dbReference type="GO" id="GO:0050661">
    <property type="term" value="F:NADP binding"/>
    <property type="evidence" value="ECO:0007669"/>
    <property type="project" value="InterPro"/>
</dbReference>